<feature type="transmembrane region" description="Helical" evidence="2">
    <location>
        <begin position="130"/>
        <end position="149"/>
    </location>
</feature>
<organism evidence="3 4">
    <name type="scientific">Sorangium atrum</name>
    <dbReference type="NCBI Taxonomy" id="2995308"/>
    <lineage>
        <taxon>Bacteria</taxon>
        <taxon>Pseudomonadati</taxon>
        <taxon>Myxococcota</taxon>
        <taxon>Polyangia</taxon>
        <taxon>Polyangiales</taxon>
        <taxon>Polyangiaceae</taxon>
        <taxon>Sorangium</taxon>
    </lineage>
</organism>
<feature type="region of interest" description="Disordered" evidence="1">
    <location>
        <begin position="1"/>
        <end position="28"/>
    </location>
</feature>
<evidence type="ECO:0000313" key="3">
    <source>
        <dbReference type="EMBL" id="MDC0676523.1"/>
    </source>
</evidence>
<dbReference type="Proteomes" id="UP001217485">
    <property type="component" value="Unassembled WGS sequence"/>
</dbReference>
<evidence type="ECO:0000256" key="2">
    <source>
        <dbReference type="SAM" id="Phobius"/>
    </source>
</evidence>
<gene>
    <name evidence="3" type="ORF">POL72_02135</name>
</gene>
<name>A0ABT5BSZ9_9BACT</name>
<protein>
    <submittedName>
        <fullName evidence="3">Uncharacterized protein</fullName>
    </submittedName>
</protein>
<keyword evidence="2" id="KW-0472">Membrane</keyword>
<comment type="caution">
    <text evidence="3">The sequence shown here is derived from an EMBL/GenBank/DDBJ whole genome shotgun (WGS) entry which is preliminary data.</text>
</comment>
<accession>A0ABT5BSZ9</accession>
<evidence type="ECO:0000313" key="4">
    <source>
        <dbReference type="Proteomes" id="UP001217485"/>
    </source>
</evidence>
<reference evidence="3 4" key="1">
    <citation type="submission" date="2023-01" db="EMBL/GenBank/DDBJ databases">
        <title>Minimal conservation of predation-associated metabolite biosynthetic gene clusters underscores biosynthetic potential of Myxococcota including descriptions for ten novel species: Archangium lansinium sp. nov., Myxococcus landrumus sp. nov., Nannocystis bai.</title>
        <authorList>
            <person name="Ahearne A."/>
            <person name="Stevens C."/>
            <person name="Dowd S."/>
        </authorList>
    </citation>
    <scope>NUCLEOTIDE SEQUENCE [LARGE SCALE GENOMIC DNA]</scope>
    <source>
        <strain evidence="3 4">WIWO2</strain>
    </source>
</reference>
<feature type="transmembrane region" description="Helical" evidence="2">
    <location>
        <begin position="164"/>
        <end position="182"/>
    </location>
</feature>
<keyword evidence="2" id="KW-0812">Transmembrane</keyword>
<feature type="transmembrane region" description="Helical" evidence="2">
    <location>
        <begin position="88"/>
        <end position="109"/>
    </location>
</feature>
<feature type="transmembrane region" description="Helical" evidence="2">
    <location>
        <begin position="57"/>
        <end position="76"/>
    </location>
</feature>
<dbReference type="RefSeq" id="WP_272093309.1">
    <property type="nucleotide sequence ID" value="NZ_JAQNDK010000001.1"/>
</dbReference>
<proteinExistence type="predicted"/>
<sequence length="192" mass="21069">MRVPEEEPDAPPARPPAASVGEAPPRRARRRLALRSRRRERRHERVDTGCRLLREQLWTLALLALFVLLLLVALTATTRAPVQQWPAWGYRTLLGVFSFGALGATFSAARSLKGSSLRTRAHTQVSDARVTLSRAVLGALPGLAAYAFLQSRVLNLGDADNSKAFAIAFIAGFSERLVLKVAETFAGEQRAR</sequence>
<dbReference type="EMBL" id="JAQNDK010000001">
    <property type="protein sequence ID" value="MDC0676523.1"/>
    <property type="molecule type" value="Genomic_DNA"/>
</dbReference>
<keyword evidence="4" id="KW-1185">Reference proteome</keyword>
<keyword evidence="2" id="KW-1133">Transmembrane helix</keyword>
<evidence type="ECO:0000256" key="1">
    <source>
        <dbReference type="SAM" id="MobiDB-lite"/>
    </source>
</evidence>